<dbReference type="Gene3D" id="3.40.630.30">
    <property type="match status" value="1"/>
</dbReference>
<organism evidence="2 3">
    <name type="scientific">Rhizobium vallis</name>
    <dbReference type="NCBI Taxonomy" id="634290"/>
    <lineage>
        <taxon>Bacteria</taxon>
        <taxon>Pseudomonadati</taxon>
        <taxon>Pseudomonadota</taxon>
        <taxon>Alphaproteobacteria</taxon>
        <taxon>Hyphomicrobiales</taxon>
        <taxon>Rhizobiaceae</taxon>
        <taxon>Rhizobium/Agrobacterium group</taxon>
        <taxon>Rhizobium</taxon>
    </lineage>
</organism>
<name>A0A432PJN2_9HYPH</name>
<dbReference type="AlphaFoldDB" id="A0A432PJN2"/>
<evidence type="ECO:0000313" key="3">
    <source>
        <dbReference type="Proteomes" id="UP000278823"/>
    </source>
</evidence>
<dbReference type="GO" id="GO:0008999">
    <property type="term" value="F:protein-N-terminal-alanine acetyltransferase activity"/>
    <property type="evidence" value="ECO:0007669"/>
    <property type="project" value="TreeGrafter"/>
</dbReference>
<comment type="caution">
    <text evidence="2">The sequence shown here is derived from an EMBL/GenBank/DDBJ whole genome shotgun (WGS) entry which is preliminary data.</text>
</comment>
<protein>
    <submittedName>
        <fullName evidence="2">N-acetyltransferase</fullName>
    </submittedName>
</protein>
<dbReference type="EMBL" id="RJTH01000005">
    <property type="protein sequence ID" value="RUM24610.1"/>
    <property type="molecule type" value="Genomic_DNA"/>
</dbReference>
<dbReference type="PROSITE" id="PS51186">
    <property type="entry name" value="GNAT"/>
    <property type="match status" value="1"/>
</dbReference>
<sequence length="191" mass="21682">MAHLKSEFPALLTVRLRLREPVPDDCGAFHDLLSIPEVTRFSNWSDEPKKAQTERVIKWMRGAFAKGKGCAWMIEDRASGRFLGSIRFNSIDKHSRWAEIGYELHPSFWGKGIMSDAVTAVARCGFDNFSLNRIEAWTLPGNGASGRVLEKAGFRYEGTLRQKAWFKNAFHDFRMFGRLAGESPEVLPQES</sequence>
<keyword evidence="3" id="KW-1185">Reference proteome</keyword>
<evidence type="ECO:0000259" key="1">
    <source>
        <dbReference type="PROSITE" id="PS51186"/>
    </source>
</evidence>
<accession>A0A432PJN2</accession>
<dbReference type="PANTHER" id="PTHR43792:SF9">
    <property type="entry name" value="RIBOSOMAL-PROTEIN-ALANINE ACETYLTRANSFERASE"/>
    <property type="match status" value="1"/>
</dbReference>
<gene>
    <name evidence="2" type="ORF">EFQ99_15835</name>
</gene>
<evidence type="ECO:0000313" key="2">
    <source>
        <dbReference type="EMBL" id="RUM24610.1"/>
    </source>
</evidence>
<keyword evidence="2" id="KW-0808">Transferase</keyword>
<dbReference type="Pfam" id="PF13302">
    <property type="entry name" value="Acetyltransf_3"/>
    <property type="match status" value="1"/>
</dbReference>
<dbReference type="Proteomes" id="UP000278823">
    <property type="component" value="Unassembled WGS sequence"/>
</dbReference>
<proteinExistence type="predicted"/>
<dbReference type="InterPro" id="IPR000182">
    <property type="entry name" value="GNAT_dom"/>
</dbReference>
<dbReference type="GO" id="GO:0005737">
    <property type="term" value="C:cytoplasm"/>
    <property type="evidence" value="ECO:0007669"/>
    <property type="project" value="TreeGrafter"/>
</dbReference>
<dbReference type="SUPFAM" id="SSF55729">
    <property type="entry name" value="Acyl-CoA N-acyltransferases (Nat)"/>
    <property type="match status" value="1"/>
</dbReference>
<dbReference type="OrthoDB" id="5295305at2"/>
<reference evidence="3" key="1">
    <citation type="submission" date="2018-11" db="EMBL/GenBank/DDBJ databases">
        <title>Rhizobium chutanense sp. nov., isolated from root nodules of Phaseolus vulgaris in China.</title>
        <authorList>
            <person name="Huo Y."/>
        </authorList>
    </citation>
    <scope>NUCLEOTIDE SEQUENCE [LARGE SCALE GENOMIC DNA]</scope>
    <source>
        <strain evidence="3">CCBAU 65647</strain>
    </source>
</reference>
<feature type="domain" description="N-acetyltransferase" evidence="1">
    <location>
        <begin position="16"/>
        <end position="180"/>
    </location>
</feature>
<dbReference type="PANTHER" id="PTHR43792">
    <property type="entry name" value="GNAT FAMILY, PUTATIVE (AFU_ORTHOLOGUE AFUA_3G00765)-RELATED-RELATED"/>
    <property type="match status" value="1"/>
</dbReference>
<dbReference type="InterPro" id="IPR016181">
    <property type="entry name" value="Acyl_CoA_acyltransferase"/>
</dbReference>
<dbReference type="InterPro" id="IPR051531">
    <property type="entry name" value="N-acetyltransferase"/>
</dbReference>